<dbReference type="AlphaFoldDB" id="A0A835D9E1"/>
<feature type="region of interest" description="Disordered" evidence="1">
    <location>
        <begin position="1"/>
        <end position="24"/>
    </location>
</feature>
<comment type="caution">
    <text evidence="3">The sequence shown here is derived from an EMBL/GenBank/DDBJ whole genome shotgun (WGS) entry which is preliminary data.</text>
</comment>
<dbReference type="PANTHER" id="PTHR46413:SF1">
    <property type="entry name" value="HEAVY METAL-ASSOCIATED ISOPRENYLATED PLANT PROTEIN 6"/>
    <property type="match status" value="1"/>
</dbReference>
<dbReference type="OMA" id="PPPYMNH"/>
<organism evidence="3 4">
    <name type="scientific">Tetracentron sinense</name>
    <name type="common">Spur-leaf</name>
    <dbReference type="NCBI Taxonomy" id="13715"/>
    <lineage>
        <taxon>Eukaryota</taxon>
        <taxon>Viridiplantae</taxon>
        <taxon>Streptophyta</taxon>
        <taxon>Embryophyta</taxon>
        <taxon>Tracheophyta</taxon>
        <taxon>Spermatophyta</taxon>
        <taxon>Magnoliopsida</taxon>
        <taxon>Trochodendrales</taxon>
        <taxon>Trochodendraceae</taxon>
        <taxon>Tetracentron</taxon>
    </lineage>
</organism>
<dbReference type="GO" id="GO:0046872">
    <property type="term" value="F:metal ion binding"/>
    <property type="evidence" value="ECO:0007669"/>
    <property type="project" value="InterPro"/>
</dbReference>
<feature type="compositionally biased region" description="Basic and acidic residues" evidence="1">
    <location>
        <begin position="94"/>
        <end position="119"/>
    </location>
</feature>
<dbReference type="Proteomes" id="UP000655225">
    <property type="component" value="Unassembled WGS sequence"/>
</dbReference>
<feature type="domain" description="HMA" evidence="2">
    <location>
        <begin position="24"/>
        <end position="87"/>
    </location>
</feature>
<gene>
    <name evidence="3" type="ORF">HHK36_019205</name>
</gene>
<feature type="region of interest" description="Disordered" evidence="1">
    <location>
        <begin position="86"/>
        <end position="119"/>
    </location>
</feature>
<keyword evidence="4" id="KW-1185">Reference proteome</keyword>
<proteinExistence type="predicted"/>
<feature type="region of interest" description="Disordered" evidence="1">
    <location>
        <begin position="191"/>
        <end position="234"/>
    </location>
</feature>
<evidence type="ECO:0000259" key="2">
    <source>
        <dbReference type="PROSITE" id="PS50846"/>
    </source>
</evidence>
<feature type="compositionally biased region" description="Basic and acidic residues" evidence="1">
    <location>
        <begin position="1"/>
        <end position="23"/>
    </location>
</feature>
<dbReference type="CDD" id="cd00371">
    <property type="entry name" value="HMA"/>
    <property type="match status" value="2"/>
</dbReference>
<dbReference type="InterPro" id="IPR036163">
    <property type="entry name" value="HMA_dom_sf"/>
</dbReference>
<dbReference type="EMBL" id="JABCRI010000013">
    <property type="protein sequence ID" value="KAF8395263.1"/>
    <property type="molecule type" value="Genomic_DNA"/>
</dbReference>
<dbReference type="InterPro" id="IPR044594">
    <property type="entry name" value="HIPP01/3/5/6"/>
</dbReference>
<accession>A0A835D9E1</accession>
<dbReference type="PANTHER" id="PTHR46413">
    <property type="entry name" value="HEAVY METAL-ASSOCIATED ISOPRENYLATED PLANT PROTEIN 6"/>
    <property type="match status" value="1"/>
</dbReference>
<dbReference type="InterPro" id="IPR006121">
    <property type="entry name" value="HMA_dom"/>
</dbReference>
<reference evidence="3 4" key="1">
    <citation type="submission" date="2020-04" db="EMBL/GenBank/DDBJ databases">
        <title>Plant Genome Project.</title>
        <authorList>
            <person name="Zhang R.-G."/>
        </authorList>
    </citation>
    <scope>NUCLEOTIDE SEQUENCE [LARGE SCALE GENOMIC DNA]</scope>
    <source>
        <strain evidence="3">YNK0</strain>
        <tissue evidence="3">Leaf</tissue>
    </source>
</reference>
<evidence type="ECO:0000313" key="4">
    <source>
        <dbReference type="Proteomes" id="UP000655225"/>
    </source>
</evidence>
<dbReference type="PROSITE" id="PS50846">
    <property type="entry name" value="HMA_2"/>
    <property type="match status" value="2"/>
</dbReference>
<dbReference type="OrthoDB" id="689350at2759"/>
<sequence>MGEKDSKKEDEKKKDDGGKKDDGPITVVLKLDLHCEGCSQKVKRSVQGFEGVQEMKGDINTNKLTVIGKVDPVKLRERVEKKTKKKVELISPLPKKEKDGEKKAGDKPEKETDEKKNKEPTVSTVVLKIWLHCAGCSHRIRQKISKIKGVQTVAVDPEKDQVTVKGTMDVKALVPYLKEKLNKAVEIIPAKKDDGAGGNKKEKDGGAEKKEKADGDGGKKEESGKIEGNKMEHFGHGYELGHGYEPGHMVEYAQAHTYAQSHSHAPQLFSDENPNGCSIM</sequence>
<dbReference type="Pfam" id="PF00403">
    <property type="entry name" value="HMA"/>
    <property type="match status" value="2"/>
</dbReference>
<name>A0A835D9E1_TETSI</name>
<dbReference type="Gene3D" id="3.30.70.100">
    <property type="match status" value="2"/>
</dbReference>
<evidence type="ECO:0000313" key="3">
    <source>
        <dbReference type="EMBL" id="KAF8395263.1"/>
    </source>
</evidence>
<feature type="domain" description="HMA" evidence="2">
    <location>
        <begin position="122"/>
        <end position="189"/>
    </location>
</feature>
<protein>
    <recommendedName>
        <fullName evidence="2">HMA domain-containing protein</fullName>
    </recommendedName>
</protein>
<dbReference type="SUPFAM" id="SSF55008">
    <property type="entry name" value="HMA, heavy metal-associated domain"/>
    <property type="match status" value="2"/>
</dbReference>
<evidence type="ECO:0000256" key="1">
    <source>
        <dbReference type="SAM" id="MobiDB-lite"/>
    </source>
</evidence>